<evidence type="ECO:0000259" key="2">
    <source>
        <dbReference type="Pfam" id="PF04149"/>
    </source>
</evidence>
<name>A0ABR7LT30_9ACTN</name>
<gene>
    <name evidence="3" type="ORF">HKK74_19915</name>
</gene>
<feature type="compositionally biased region" description="Basic residues" evidence="1">
    <location>
        <begin position="1"/>
        <end position="10"/>
    </location>
</feature>
<sequence length="67" mass="7332">MTRHRWRKSRRSDPDGSCVEVAPGPRGGVRVRDTKAQGDGPVLQFSRAEWAAFVQAVDDGTLGTHQA</sequence>
<protein>
    <submittedName>
        <fullName evidence="3">DUF397 domain-containing protein</fullName>
    </submittedName>
</protein>
<comment type="caution">
    <text evidence="3">The sequence shown here is derived from an EMBL/GenBank/DDBJ whole genome shotgun (WGS) entry which is preliminary data.</text>
</comment>
<evidence type="ECO:0000256" key="1">
    <source>
        <dbReference type="SAM" id="MobiDB-lite"/>
    </source>
</evidence>
<dbReference type="Proteomes" id="UP000805614">
    <property type="component" value="Unassembled WGS sequence"/>
</dbReference>
<dbReference type="Pfam" id="PF04149">
    <property type="entry name" value="DUF397"/>
    <property type="match status" value="1"/>
</dbReference>
<evidence type="ECO:0000313" key="3">
    <source>
        <dbReference type="EMBL" id="MBC6467744.1"/>
    </source>
</evidence>
<keyword evidence="4" id="KW-1185">Reference proteome</keyword>
<feature type="region of interest" description="Disordered" evidence="1">
    <location>
        <begin position="1"/>
        <end position="36"/>
    </location>
</feature>
<reference evidence="3 4" key="1">
    <citation type="submission" date="2020-06" db="EMBL/GenBank/DDBJ databases">
        <title>Actinomadura xiongansis sp. nov., isolated from soil of Baiyangdian.</title>
        <authorList>
            <person name="Zhang X."/>
        </authorList>
    </citation>
    <scope>NUCLEOTIDE SEQUENCE [LARGE SCALE GENOMIC DNA]</scope>
    <source>
        <strain evidence="3 4">HBUM206468</strain>
    </source>
</reference>
<dbReference type="EMBL" id="JABVEC010000014">
    <property type="protein sequence ID" value="MBC6467744.1"/>
    <property type="molecule type" value="Genomic_DNA"/>
</dbReference>
<accession>A0ABR7LT30</accession>
<dbReference type="InterPro" id="IPR007278">
    <property type="entry name" value="DUF397"/>
</dbReference>
<organism evidence="3 4">
    <name type="scientific">Actinomadura alba</name>
    <dbReference type="NCBI Taxonomy" id="406431"/>
    <lineage>
        <taxon>Bacteria</taxon>
        <taxon>Bacillati</taxon>
        <taxon>Actinomycetota</taxon>
        <taxon>Actinomycetes</taxon>
        <taxon>Streptosporangiales</taxon>
        <taxon>Thermomonosporaceae</taxon>
        <taxon>Actinomadura</taxon>
    </lineage>
</organism>
<evidence type="ECO:0000313" key="4">
    <source>
        <dbReference type="Proteomes" id="UP000805614"/>
    </source>
</evidence>
<feature type="domain" description="DUF397" evidence="2">
    <location>
        <begin position="5"/>
        <end position="57"/>
    </location>
</feature>
<proteinExistence type="predicted"/>